<dbReference type="AlphaFoldDB" id="A0A224X9V6"/>
<dbReference type="InterPro" id="IPR006637">
    <property type="entry name" value="ChW"/>
</dbReference>
<sequence>MEAFQITTSGRFGVYYQGHMQGIGWGGWISSSETTLFGSYIGTIGQSRRLEAVRFIIYEQMF</sequence>
<keyword evidence="2" id="KW-1185">Reference proteome</keyword>
<reference evidence="2" key="1">
    <citation type="submission" date="2017-08" db="EMBL/GenBank/DDBJ databases">
        <title>Draft genome sequence of Lactococcus sp. strain Rs-Y01, isolated from the gut of the lower termite Reticulitermes speratus.</title>
        <authorList>
            <person name="Ohkuma M."/>
            <person name="Yuki M."/>
        </authorList>
    </citation>
    <scope>NUCLEOTIDE SEQUENCE [LARGE SCALE GENOMIC DNA]</scope>
    <source>
        <strain evidence="2">Rs-Y01</strain>
    </source>
</reference>
<evidence type="ECO:0000313" key="2">
    <source>
        <dbReference type="Proteomes" id="UP000218689"/>
    </source>
</evidence>
<dbReference type="Pfam" id="PF07538">
    <property type="entry name" value="ChW"/>
    <property type="match status" value="1"/>
</dbReference>
<protein>
    <submittedName>
        <fullName evidence="1">Uncharacterized protein</fullName>
    </submittedName>
</protein>
<dbReference type="EMBL" id="BEDT01000004">
    <property type="protein sequence ID" value="GAX48050.1"/>
    <property type="molecule type" value="Genomic_DNA"/>
</dbReference>
<organism evidence="1 2">
    <name type="scientific">Pseudolactococcus reticulitermitis</name>
    <dbReference type="NCBI Taxonomy" id="2025039"/>
    <lineage>
        <taxon>Bacteria</taxon>
        <taxon>Bacillati</taxon>
        <taxon>Bacillota</taxon>
        <taxon>Bacilli</taxon>
        <taxon>Lactobacillales</taxon>
        <taxon>Streptococcaceae</taxon>
        <taxon>Pseudolactococcus</taxon>
    </lineage>
</organism>
<dbReference type="Proteomes" id="UP000218689">
    <property type="component" value="Unassembled WGS sequence"/>
</dbReference>
<gene>
    <name evidence="1" type="ORF">RsY01_1664</name>
</gene>
<name>A0A224X9V6_9LACT</name>
<evidence type="ECO:0000313" key="1">
    <source>
        <dbReference type="EMBL" id="GAX48050.1"/>
    </source>
</evidence>
<comment type="caution">
    <text evidence="1">The sequence shown here is derived from an EMBL/GenBank/DDBJ whole genome shotgun (WGS) entry which is preliminary data.</text>
</comment>
<proteinExistence type="predicted"/>
<accession>A0A224X9V6</accession>